<protein>
    <submittedName>
        <fullName evidence="2">Uncharacterized protein</fullName>
    </submittedName>
</protein>
<proteinExistence type="predicted"/>
<dbReference type="eggNOG" id="ENOG502SCQC">
    <property type="taxonomic scope" value="Eukaryota"/>
</dbReference>
<accession>G4U3B4</accession>
<evidence type="ECO:0000313" key="2">
    <source>
        <dbReference type="EMBL" id="CCA78088.1"/>
    </source>
</evidence>
<feature type="compositionally biased region" description="Basic residues" evidence="1">
    <location>
        <begin position="684"/>
        <end position="693"/>
    </location>
</feature>
<reference evidence="2 3" key="1">
    <citation type="journal article" date="2011" name="PLoS Pathog.">
        <title>Endophytic Life Strategies Decoded by Genome and Transcriptome Analyses of the Mutualistic Root Symbiont Piriformospora indica.</title>
        <authorList>
            <person name="Zuccaro A."/>
            <person name="Lahrmann U."/>
            <person name="Guldener U."/>
            <person name="Langen G."/>
            <person name="Pfiffi S."/>
            <person name="Biedenkopf D."/>
            <person name="Wong P."/>
            <person name="Samans B."/>
            <person name="Grimm C."/>
            <person name="Basiewicz M."/>
            <person name="Murat C."/>
            <person name="Martin F."/>
            <person name="Kogel K.H."/>
        </authorList>
    </citation>
    <scope>NUCLEOTIDE SEQUENCE [LARGE SCALE GENOMIC DNA]</scope>
    <source>
        <strain evidence="2 3">DSM 11827</strain>
    </source>
</reference>
<feature type="region of interest" description="Disordered" evidence="1">
    <location>
        <begin position="333"/>
        <end position="508"/>
    </location>
</feature>
<keyword evidence="3" id="KW-1185">Reference proteome</keyword>
<feature type="compositionally biased region" description="Polar residues" evidence="1">
    <location>
        <begin position="376"/>
        <end position="390"/>
    </location>
</feature>
<feature type="compositionally biased region" description="Polar residues" evidence="1">
    <location>
        <begin position="582"/>
        <end position="600"/>
    </location>
</feature>
<sequence>MKDTFHTPRVADSTDPTEMFTPPDALFSQELAPVKFSHHQNDSAFSVPVSRHEDDAVTPSKERELAFDNHDVYIRNPVNFNEYPNTDITGYASSPSLHRARRPPPLIIPPLQPPALFVEYDDVSPQCLPSPGPSFIGATIPRRDKSPVPDYVKNLQLELWIDQEQHRTIRVKFEYKRWSPQPVASVEREPFSEHKLSREAVIRRVIVDGRDDKDYFSRSVTLPLRENGVYEIDSTENVRKRKGGQQKLPWKFKYLVEERRHALTNEVIPTEKILRPICFVCSPELLLPSQAITVTMAHLLSKSFRPPLVAKRVTPPAMPTPVTAIATPLESTMGGILPNNERRRSRVGSVVKSLSRPTTPATDRRLRGTRTRGSSFASGSLPITPQTSVTRPDLLVPSAAYPTPGSSSLQAPSHHGSHVNLSTQSAPDSGRPSTARKGLMLDWDPPETMKQLFVPRARRASESSSKKPRSVGNILGKSPKLLSGALFTRPRSNSRPATAGTERSQSSFDHGFSQYTLTSAASDIPPVPVPPLPWLIPTDDEVFSLLGRIAKVVNKEQERLENLARMHNSREARIERVDSSGDLSVISSTPGTPRQPTDTPFTLRPIASFKTLEKNSSKRSLASKRPSTAGEAYNRLTVRSKSLANIKRPGTVDGHYGKNMATWNHHSRSQNTSSTSIGLPTPPRRSRHNVAFE</sequence>
<feature type="region of interest" description="Disordered" evidence="1">
    <location>
        <begin position="641"/>
        <end position="693"/>
    </location>
</feature>
<gene>
    <name evidence="2" type="ORF">PIIN_01761</name>
</gene>
<comment type="caution">
    <text evidence="2">The sequence shown here is derived from an EMBL/GenBank/DDBJ whole genome shotgun (WGS) entry which is preliminary data.</text>
</comment>
<evidence type="ECO:0000256" key="1">
    <source>
        <dbReference type="SAM" id="MobiDB-lite"/>
    </source>
</evidence>
<feature type="compositionally biased region" description="Polar residues" evidence="1">
    <location>
        <begin position="490"/>
        <end position="508"/>
    </location>
</feature>
<dbReference type="EMBL" id="CAFZ01001883">
    <property type="protein sequence ID" value="CCA78088.1"/>
    <property type="molecule type" value="Genomic_DNA"/>
</dbReference>
<feature type="compositionally biased region" description="Polar residues" evidence="1">
    <location>
        <begin position="661"/>
        <end position="678"/>
    </location>
</feature>
<organism evidence="2 3">
    <name type="scientific">Serendipita indica (strain DSM 11827)</name>
    <name type="common">Root endophyte fungus</name>
    <name type="synonym">Piriformospora indica</name>
    <dbReference type="NCBI Taxonomy" id="1109443"/>
    <lineage>
        <taxon>Eukaryota</taxon>
        <taxon>Fungi</taxon>
        <taxon>Dikarya</taxon>
        <taxon>Basidiomycota</taxon>
        <taxon>Agaricomycotina</taxon>
        <taxon>Agaricomycetes</taxon>
        <taxon>Sebacinales</taxon>
        <taxon>Serendipitaceae</taxon>
        <taxon>Serendipita</taxon>
    </lineage>
</organism>
<dbReference type="AlphaFoldDB" id="G4U3B4"/>
<feature type="region of interest" description="Disordered" evidence="1">
    <location>
        <begin position="614"/>
        <end position="633"/>
    </location>
</feature>
<feature type="compositionally biased region" description="Low complexity" evidence="1">
    <location>
        <begin position="347"/>
        <end position="356"/>
    </location>
</feature>
<dbReference type="HOGENOM" id="CLU_397471_0_0_1"/>
<evidence type="ECO:0000313" key="3">
    <source>
        <dbReference type="Proteomes" id="UP000007148"/>
    </source>
</evidence>
<dbReference type="OrthoDB" id="3269398at2759"/>
<name>G4U3B4_SERID</name>
<dbReference type="Proteomes" id="UP000007148">
    <property type="component" value="Unassembled WGS sequence"/>
</dbReference>
<feature type="region of interest" description="Disordered" evidence="1">
    <location>
        <begin position="582"/>
        <end position="603"/>
    </location>
</feature>
<dbReference type="InParanoid" id="G4U3B4"/>